<dbReference type="InterPro" id="IPR023881">
    <property type="entry name" value="Thiol_BshA"/>
</dbReference>
<comment type="caution">
    <text evidence="3">The sequence shown here is derived from an EMBL/GenBank/DDBJ whole genome shotgun (WGS) entry which is preliminary data.</text>
</comment>
<dbReference type="PANTHER" id="PTHR45947:SF3">
    <property type="entry name" value="SULFOQUINOVOSYL TRANSFERASE SQD2"/>
    <property type="match status" value="1"/>
</dbReference>
<dbReference type="InterPro" id="IPR050194">
    <property type="entry name" value="Glycosyltransferase_grp1"/>
</dbReference>
<name>A0A1L8CW15_9THEO</name>
<organism evidence="3 4">
    <name type="scientific">Carboxydothermus pertinax</name>
    <dbReference type="NCBI Taxonomy" id="870242"/>
    <lineage>
        <taxon>Bacteria</taxon>
        <taxon>Bacillati</taxon>
        <taxon>Bacillota</taxon>
        <taxon>Clostridia</taxon>
        <taxon>Thermoanaerobacterales</taxon>
        <taxon>Thermoanaerobacteraceae</taxon>
        <taxon>Carboxydothermus</taxon>
    </lineage>
</organism>
<accession>A0A1L8CW15</accession>
<dbReference type="InterPro" id="IPR028098">
    <property type="entry name" value="Glyco_trans_4-like_N"/>
</dbReference>
<dbReference type="PANTHER" id="PTHR45947">
    <property type="entry name" value="SULFOQUINOVOSYL TRANSFERASE SQD2"/>
    <property type="match status" value="1"/>
</dbReference>
<dbReference type="Pfam" id="PF13439">
    <property type="entry name" value="Glyco_transf_4"/>
    <property type="match status" value="1"/>
</dbReference>
<dbReference type="OrthoDB" id="9795068at2"/>
<dbReference type="Pfam" id="PF00534">
    <property type="entry name" value="Glycos_transf_1"/>
    <property type="match status" value="1"/>
</dbReference>
<dbReference type="Gene3D" id="3.40.50.2000">
    <property type="entry name" value="Glycogen Phosphorylase B"/>
    <property type="match status" value="2"/>
</dbReference>
<proteinExistence type="predicted"/>
<dbReference type="NCBIfam" id="TIGR03999">
    <property type="entry name" value="thiol_BshA"/>
    <property type="match status" value="1"/>
</dbReference>
<dbReference type="Proteomes" id="UP000187485">
    <property type="component" value="Unassembled WGS sequence"/>
</dbReference>
<evidence type="ECO:0000259" key="2">
    <source>
        <dbReference type="Pfam" id="PF13439"/>
    </source>
</evidence>
<dbReference type="AlphaFoldDB" id="A0A1L8CW15"/>
<dbReference type="InterPro" id="IPR001296">
    <property type="entry name" value="Glyco_trans_1"/>
</dbReference>
<dbReference type="GO" id="GO:0016757">
    <property type="term" value="F:glycosyltransferase activity"/>
    <property type="evidence" value="ECO:0007669"/>
    <property type="project" value="InterPro"/>
</dbReference>
<feature type="domain" description="Glycosyl transferase family 1" evidence="1">
    <location>
        <begin position="194"/>
        <end position="353"/>
    </location>
</feature>
<dbReference type="GO" id="GO:0071793">
    <property type="term" value="P:bacillithiol biosynthetic process"/>
    <property type="evidence" value="ECO:0007669"/>
    <property type="project" value="InterPro"/>
</dbReference>
<feature type="domain" description="Glycosyltransferase subfamily 4-like N-terminal" evidence="2">
    <location>
        <begin position="11"/>
        <end position="180"/>
    </location>
</feature>
<gene>
    <name evidence="3" type="ORF">cpu_15910</name>
</gene>
<dbReference type="EMBL" id="BDJK01000029">
    <property type="protein sequence ID" value="GAV23081.1"/>
    <property type="molecule type" value="Genomic_DNA"/>
</dbReference>
<sequence length="379" mass="42503">MKVGIVCYPGYGGSGVVASELGKALATKGIEVHFICFERPFRLEGFEEGVYYHEVEPVDYPLFKLPLYYLPLAGKIIEVVRTYNLDLIHAHYAIPHTISALTAKEILAQEGKKIGVVTTLHGTDVTLVGQRRELYDITRWCLQKSDGLTAVSSFLKEETSNIFNLTPDAIEVIYNFIDLNEYRPEVVGQSLKLKLGIKKKQKVITHISNFRPVKRPMDVLKIFEKLLEKIDGVLLLVGEGPETGLILNEVQNKKLGGRVKFLGKLPKVKEVLNITDVLLITSETESFGLVALEAMAMEVPVVAYRVGGLPEVVINGENGFLVDFKNIDEAVAATEKLLLNPELKIKFGQKGRLRAKEKFNLEIQVNRYLNYYEKVLKVV</sequence>
<protein>
    <submittedName>
        <fullName evidence="3">N-acetyl-alpha-D-glucosaminyl L-malate synthase BshA</fullName>
    </submittedName>
</protein>
<evidence type="ECO:0000313" key="3">
    <source>
        <dbReference type="EMBL" id="GAV23081.1"/>
    </source>
</evidence>
<keyword evidence="4" id="KW-1185">Reference proteome</keyword>
<dbReference type="RefSeq" id="WP_075859531.1">
    <property type="nucleotide sequence ID" value="NZ_BDJK01000029.1"/>
</dbReference>
<dbReference type="STRING" id="870242.cpu_15910"/>
<reference evidence="4" key="1">
    <citation type="submission" date="2016-12" db="EMBL/GenBank/DDBJ databases">
        <title>Draft Genome Sequences od Carboxydothermus pertinax and islandicus, Hydrogenogenic Carboxydotrophic Bacteria.</title>
        <authorList>
            <person name="Fukuyama Y."/>
            <person name="Ohmae K."/>
            <person name="Yoneda Y."/>
            <person name="Yoshida T."/>
            <person name="Sako Y."/>
        </authorList>
    </citation>
    <scope>NUCLEOTIDE SEQUENCE [LARGE SCALE GENOMIC DNA]</scope>
    <source>
        <strain evidence="4">Ug1</strain>
    </source>
</reference>
<evidence type="ECO:0000313" key="4">
    <source>
        <dbReference type="Proteomes" id="UP000187485"/>
    </source>
</evidence>
<dbReference type="SUPFAM" id="SSF53756">
    <property type="entry name" value="UDP-Glycosyltransferase/glycogen phosphorylase"/>
    <property type="match status" value="1"/>
</dbReference>
<evidence type="ECO:0000259" key="1">
    <source>
        <dbReference type="Pfam" id="PF00534"/>
    </source>
</evidence>